<evidence type="ECO:0000313" key="1">
    <source>
        <dbReference type="EMBL" id="NOJ22282.1"/>
    </source>
</evidence>
<dbReference type="AlphaFoldDB" id="A0AAP7DCR8"/>
<evidence type="ECO:0000313" key="2">
    <source>
        <dbReference type="Proteomes" id="UP000576645"/>
    </source>
</evidence>
<dbReference type="EMBL" id="VTXP01000003">
    <property type="protein sequence ID" value="NOJ22282.1"/>
    <property type="molecule type" value="Genomic_DNA"/>
</dbReference>
<protein>
    <submittedName>
        <fullName evidence="1">CRISPR-associated DxTHG motif protein</fullName>
    </submittedName>
</protein>
<accession>A0AAP7DCR8</accession>
<proteinExistence type="predicted"/>
<sequence length="18" mass="2096">MCHGIRSLTFLVYDADRV</sequence>
<reference evidence="1 2" key="1">
    <citation type="submission" date="2019-09" db="EMBL/GenBank/DDBJ databases">
        <title>Draft genome sequencing and comparative genomics of hatchery-associated Vibrios.</title>
        <authorList>
            <person name="Kehlet-Delgado H."/>
            <person name="Mueller R.S."/>
        </authorList>
    </citation>
    <scope>NUCLEOTIDE SEQUENCE [LARGE SCALE GENOMIC DNA]</scope>
    <source>
        <strain evidence="1 2">09-121-3</strain>
    </source>
</reference>
<organism evidence="1 2">
    <name type="scientific">Vibrio coralliilyticus</name>
    <dbReference type="NCBI Taxonomy" id="190893"/>
    <lineage>
        <taxon>Bacteria</taxon>
        <taxon>Pseudomonadati</taxon>
        <taxon>Pseudomonadota</taxon>
        <taxon>Gammaproteobacteria</taxon>
        <taxon>Vibrionales</taxon>
        <taxon>Vibrionaceae</taxon>
        <taxon>Vibrio</taxon>
    </lineage>
</organism>
<name>A0AAP7DCR8_9VIBR</name>
<dbReference type="Proteomes" id="UP000576645">
    <property type="component" value="Unassembled WGS sequence"/>
</dbReference>
<gene>
    <name evidence="1" type="ORF">F0238_05980</name>
</gene>
<comment type="caution">
    <text evidence="1">The sequence shown here is derived from an EMBL/GenBank/DDBJ whole genome shotgun (WGS) entry which is preliminary data.</text>
</comment>